<dbReference type="PROSITE" id="PS50977">
    <property type="entry name" value="HTH_TETR_2"/>
    <property type="match status" value="1"/>
</dbReference>
<dbReference type="InterPro" id="IPR050624">
    <property type="entry name" value="HTH-type_Tx_Regulator"/>
</dbReference>
<accession>A0A0P6W1Y2</accession>
<dbReference type="InterPro" id="IPR009057">
    <property type="entry name" value="Homeodomain-like_sf"/>
</dbReference>
<dbReference type="GO" id="GO:0003677">
    <property type="term" value="F:DNA binding"/>
    <property type="evidence" value="ECO:0007669"/>
    <property type="project" value="UniProtKB-UniRule"/>
</dbReference>
<dbReference type="InterPro" id="IPR036271">
    <property type="entry name" value="Tet_transcr_reg_TetR-rel_C_sf"/>
</dbReference>
<gene>
    <name evidence="5" type="ORF">AM506_13405</name>
</gene>
<evidence type="ECO:0000313" key="6">
    <source>
        <dbReference type="Proteomes" id="UP000050398"/>
    </source>
</evidence>
<evidence type="ECO:0000256" key="3">
    <source>
        <dbReference type="PROSITE-ProRule" id="PRU00335"/>
    </source>
</evidence>
<evidence type="ECO:0000256" key="2">
    <source>
        <dbReference type="ARBA" id="ARBA00023125"/>
    </source>
</evidence>
<dbReference type="OrthoDB" id="9789566at2"/>
<protein>
    <submittedName>
        <fullName evidence="5">Transcriptional regulator</fullName>
    </submittedName>
</protein>
<dbReference type="PATRIC" id="fig|218284.4.peg.4415"/>
<dbReference type="Pfam" id="PF00440">
    <property type="entry name" value="TetR_N"/>
    <property type="match status" value="1"/>
</dbReference>
<dbReference type="RefSeq" id="WP_060672989.1">
    <property type="nucleotide sequence ID" value="NZ_LIXZ01000009.1"/>
</dbReference>
<reference evidence="5 6" key="1">
    <citation type="submission" date="2015-08" db="EMBL/GenBank/DDBJ databases">
        <title>Draft Genome Sequence of Bacillus vietnamensis UCD-SED5.</title>
        <authorList>
            <person name="Lee R.D."/>
            <person name="Jospin G."/>
            <person name="Lang J.M."/>
            <person name="Coil D.A."/>
            <person name="Eisen J.A."/>
        </authorList>
    </citation>
    <scope>NUCLEOTIDE SEQUENCE [LARGE SCALE GENOMIC DNA]</scope>
    <source>
        <strain evidence="5 6">UCD-SED5</strain>
    </source>
</reference>
<dbReference type="eggNOG" id="COG1309">
    <property type="taxonomic scope" value="Bacteria"/>
</dbReference>
<dbReference type="InterPro" id="IPR023772">
    <property type="entry name" value="DNA-bd_HTH_TetR-type_CS"/>
</dbReference>
<dbReference type="NCBIfam" id="NF037937">
    <property type="entry name" value="septum_RefZ"/>
    <property type="match status" value="1"/>
</dbReference>
<proteinExistence type="predicted"/>
<name>A0A0P6W1Y2_9BACI</name>
<feature type="domain" description="HTH tetR-type" evidence="4">
    <location>
        <begin position="8"/>
        <end position="68"/>
    </location>
</feature>
<dbReference type="EMBL" id="LIXZ01000009">
    <property type="protein sequence ID" value="KPL59180.1"/>
    <property type="molecule type" value="Genomic_DNA"/>
</dbReference>
<comment type="caution">
    <text evidence="5">The sequence shown here is derived from an EMBL/GenBank/DDBJ whole genome shotgun (WGS) entry which is preliminary data.</text>
</comment>
<sequence>MKKLDTSKSTKECIFNSAVYLFYDHGFDGTSVRDIAKRAGVNPATISYYFKGKQGVLEACFTHFFEPYLRFLQEEVEALNYVSADLCLKRAVYKILKFQSENHQLSRFIWREVSIDSQVVREIISSYLMKERHYMKRLFEQGMKDHALKKQPVSFLVIQLKSMLTMPFLHSQQLREVWQMFPQEYYFIDQYYKNIDQWIDLLLVSEAKEVMKKELII</sequence>
<organism evidence="5 6">
    <name type="scientific">Rossellomorea vietnamensis</name>
    <dbReference type="NCBI Taxonomy" id="218284"/>
    <lineage>
        <taxon>Bacteria</taxon>
        <taxon>Bacillati</taxon>
        <taxon>Bacillota</taxon>
        <taxon>Bacilli</taxon>
        <taxon>Bacillales</taxon>
        <taxon>Bacillaceae</taxon>
        <taxon>Rossellomorea</taxon>
    </lineage>
</organism>
<keyword evidence="1" id="KW-0678">Repressor</keyword>
<dbReference type="PRINTS" id="PR00455">
    <property type="entry name" value="HTHTETR"/>
</dbReference>
<keyword evidence="2 3" id="KW-0238">DNA-binding</keyword>
<evidence type="ECO:0000259" key="4">
    <source>
        <dbReference type="PROSITE" id="PS50977"/>
    </source>
</evidence>
<feature type="DNA-binding region" description="H-T-H motif" evidence="3">
    <location>
        <begin position="31"/>
        <end position="50"/>
    </location>
</feature>
<evidence type="ECO:0000256" key="1">
    <source>
        <dbReference type="ARBA" id="ARBA00022491"/>
    </source>
</evidence>
<dbReference type="PROSITE" id="PS01081">
    <property type="entry name" value="HTH_TETR_1"/>
    <property type="match status" value="1"/>
</dbReference>
<dbReference type="InterPro" id="IPR001647">
    <property type="entry name" value="HTH_TetR"/>
</dbReference>
<evidence type="ECO:0000313" key="5">
    <source>
        <dbReference type="EMBL" id="KPL59180.1"/>
    </source>
</evidence>
<dbReference type="SUPFAM" id="SSF48498">
    <property type="entry name" value="Tetracyclin repressor-like, C-terminal domain"/>
    <property type="match status" value="1"/>
</dbReference>
<dbReference type="AlphaFoldDB" id="A0A0P6W1Y2"/>
<dbReference type="Proteomes" id="UP000050398">
    <property type="component" value="Unassembled WGS sequence"/>
</dbReference>
<dbReference type="PANTHER" id="PTHR43479:SF11">
    <property type="entry name" value="ACREF_ENVCD OPERON REPRESSOR-RELATED"/>
    <property type="match status" value="1"/>
</dbReference>
<dbReference type="SUPFAM" id="SSF46689">
    <property type="entry name" value="Homeodomain-like"/>
    <property type="match status" value="1"/>
</dbReference>
<dbReference type="Gene3D" id="1.10.357.10">
    <property type="entry name" value="Tetracycline Repressor, domain 2"/>
    <property type="match status" value="1"/>
</dbReference>
<dbReference type="PANTHER" id="PTHR43479">
    <property type="entry name" value="ACREF/ENVCD OPERON REPRESSOR-RELATED"/>
    <property type="match status" value="1"/>
</dbReference>